<feature type="transmembrane region" description="Helical" evidence="1">
    <location>
        <begin position="23"/>
        <end position="45"/>
    </location>
</feature>
<feature type="transmembrane region" description="Helical" evidence="1">
    <location>
        <begin position="128"/>
        <end position="146"/>
    </location>
</feature>
<evidence type="ECO:0000313" key="2">
    <source>
        <dbReference type="EMBL" id="GLY79840.1"/>
    </source>
</evidence>
<reference evidence="2" key="1">
    <citation type="submission" date="2023-03" db="EMBL/GenBank/DDBJ databases">
        <title>Actinoallomurus iriomotensis NBRC 103681.</title>
        <authorList>
            <person name="Ichikawa N."/>
            <person name="Sato H."/>
            <person name="Tonouchi N."/>
        </authorList>
    </citation>
    <scope>NUCLEOTIDE SEQUENCE</scope>
    <source>
        <strain evidence="2">NBRC 103681</strain>
    </source>
</reference>
<dbReference type="AlphaFoldDB" id="A0A9W6RTV9"/>
<evidence type="ECO:0000313" key="3">
    <source>
        <dbReference type="Proteomes" id="UP001165135"/>
    </source>
</evidence>
<evidence type="ECO:0008006" key="4">
    <source>
        <dbReference type="Google" id="ProtNLM"/>
    </source>
</evidence>
<feature type="transmembrane region" description="Helical" evidence="1">
    <location>
        <begin position="205"/>
        <end position="225"/>
    </location>
</feature>
<gene>
    <name evidence="2" type="ORF">Airi01_081070</name>
</gene>
<keyword evidence="1" id="KW-1133">Transmembrane helix</keyword>
<evidence type="ECO:0000256" key="1">
    <source>
        <dbReference type="SAM" id="Phobius"/>
    </source>
</evidence>
<accession>A0A9W6RTV9</accession>
<organism evidence="2 3">
    <name type="scientific">Actinoallomurus iriomotensis</name>
    <dbReference type="NCBI Taxonomy" id="478107"/>
    <lineage>
        <taxon>Bacteria</taxon>
        <taxon>Bacillati</taxon>
        <taxon>Actinomycetota</taxon>
        <taxon>Actinomycetes</taxon>
        <taxon>Streptosporangiales</taxon>
        <taxon>Thermomonosporaceae</taxon>
        <taxon>Actinoallomurus</taxon>
    </lineage>
</organism>
<comment type="caution">
    <text evidence="2">The sequence shown here is derived from an EMBL/GenBank/DDBJ whole genome shotgun (WGS) entry which is preliminary data.</text>
</comment>
<feature type="transmembrane region" description="Helical" evidence="1">
    <location>
        <begin position="96"/>
        <end position="116"/>
    </location>
</feature>
<keyword evidence="1" id="KW-0812">Transmembrane</keyword>
<dbReference type="InterPro" id="IPR018750">
    <property type="entry name" value="DUF2306_membrane"/>
</dbReference>
<dbReference type="RefSeq" id="WP_285631887.1">
    <property type="nucleotide sequence ID" value="NZ_BSTJ01000012.1"/>
</dbReference>
<proteinExistence type="predicted"/>
<feature type="transmembrane region" description="Helical" evidence="1">
    <location>
        <begin position="166"/>
        <end position="185"/>
    </location>
</feature>
<dbReference type="EMBL" id="BSTJ01000012">
    <property type="protein sequence ID" value="GLY79840.1"/>
    <property type="molecule type" value="Genomic_DNA"/>
</dbReference>
<sequence>MTTTVVPPAKATRGPERRRRGRTWPLVLLAVLCVAPLVYLLTAYVPPEMSRSRVPETDTFAYVLLVAHIFTASVALIAGPLQFWPWLRRRGKAHRWIGRAYLFAGVFPSAVLSIPVSVQTSTFGVSSQLATGVFSVVWFGTAYAAYRAARRRRYADHRQWMIRNFALTFGKVTNTLLQVPVYLLVAAQDGAFGRGDDTTLITHDIAGTTSWLAFVLNLLIAEWYLQRRYGSLRASRVS</sequence>
<keyword evidence="1" id="KW-0472">Membrane</keyword>
<dbReference type="Pfam" id="PF10067">
    <property type="entry name" value="DUF2306"/>
    <property type="match status" value="1"/>
</dbReference>
<feature type="transmembrane region" description="Helical" evidence="1">
    <location>
        <begin position="60"/>
        <end position="84"/>
    </location>
</feature>
<name>A0A9W6RTV9_9ACTN</name>
<protein>
    <recommendedName>
        <fullName evidence="4">DUF2306 domain-containing protein</fullName>
    </recommendedName>
</protein>
<dbReference type="Proteomes" id="UP001165135">
    <property type="component" value="Unassembled WGS sequence"/>
</dbReference>